<proteinExistence type="inferred from homology"/>
<dbReference type="GO" id="GO:0071555">
    <property type="term" value="P:cell wall organization"/>
    <property type="evidence" value="ECO:0007669"/>
    <property type="project" value="UniProtKB-KW"/>
</dbReference>
<keyword evidence="9" id="KW-0961">Cell wall biogenesis/degradation</keyword>
<dbReference type="GO" id="GO:0046872">
    <property type="term" value="F:metal ion binding"/>
    <property type="evidence" value="ECO:0007669"/>
    <property type="project" value="UniProtKB-KW"/>
</dbReference>
<accession>A0A7W6K0U8</accession>
<evidence type="ECO:0000256" key="13">
    <source>
        <dbReference type="SAM" id="SignalP"/>
    </source>
</evidence>
<dbReference type="Proteomes" id="UP000584824">
    <property type="component" value="Unassembled WGS sequence"/>
</dbReference>
<dbReference type="PANTHER" id="PTHR37425">
    <property type="match status" value="1"/>
</dbReference>
<organism evidence="14 15">
    <name type="scientific">Allorhizobium borbori</name>
    <dbReference type="NCBI Taxonomy" id="485907"/>
    <lineage>
        <taxon>Bacteria</taxon>
        <taxon>Pseudomonadati</taxon>
        <taxon>Pseudomonadota</taxon>
        <taxon>Alphaproteobacteria</taxon>
        <taxon>Hyphomicrobiales</taxon>
        <taxon>Rhizobiaceae</taxon>
        <taxon>Rhizobium/Agrobacterium group</taxon>
        <taxon>Allorhizobium</taxon>
    </lineage>
</organism>
<keyword evidence="3" id="KW-0645">Protease</keyword>
<keyword evidence="4" id="KW-0479">Metal-binding</keyword>
<name>A0A7W6K0U8_9HYPH</name>
<evidence type="ECO:0000256" key="11">
    <source>
        <dbReference type="ARBA" id="ARBA00093666"/>
    </source>
</evidence>
<feature type="compositionally biased region" description="Polar residues" evidence="12">
    <location>
        <begin position="351"/>
        <end position="361"/>
    </location>
</feature>
<dbReference type="SUPFAM" id="SSF55166">
    <property type="entry name" value="Hedgehog/DD-peptidase"/>
    <property type="match status" value="1"/>
</dbReference>
<dbReference type="InterPro" id="IPR009045">
    <property type="entry name" value="Zn_M74/Hedgehog-like"/>
</dbReference>
<evidence type="ECO:0000256" key="9">
    <source>
        <dbReference type="ARBA" id="ARBA00023316"/>
    </source>
</evidence>
<evidence type="ECO:0000256" key="2">
    <source>
        <dbReference type="ARBA" id="ARBA00004776"/>
    </source>
</evidence>
<evidence type="ECO:0000256" key="6">
    <source>
        <dbReference type="ARBA" id="ARBA00022801"/>
    </source>
</evidence>
<comment type="similarity">
    <text evidence="10">Belongs to the peptidase M15 family.</text>
</comment>
<dbReference type="Gene3D" id="3.30.1380.10">
    <property type="match status" value="1"/>
</dbReference>
<evidence type="ECO:0000256" key="8">
    <source>
        <dbReference type="ARBA" id="ARBA00023049"/>
    </source>
</evidence>
<dbReference type="AlphaFoldDB" id="A0A7W6K0U8"/>
<dbReference type="GO" id="GO:0008237">
    <property type="term" value="F:metallopeptidase activity"/>
    <property type="evidence" value="ECO:0007669"/>
    <property type="project" value="UniProtKB-KW"/>
</dbReference>
<feature type="chain" id="PRO_5030591723" description="Murein endopeptidase K" evidence="13">
    <location>
        <begin position="38"/>
        <end position="438"/>
    </location>
</feature>
<sequence length="438" mass="47420">MSSSDKTGSKPLRIKHRLVHAAALCLGFLSLSTLATAASPDTRSLKIQFIHTGEKAEIVFKRNGRYDPKGLQSLNRVLRDWRRNEPTEIDPMLFDLVWEVYRSVGATGYINVVSAYRSPETNEMLRSTTRGVAKTSQHRLGKAMDFFIPGVPLKTLRETAMKFQVGGVGYYPTSGSPFVHLDVARVRAWPRMSRQELVRLFPDGKTLHIPADGRPLPGYEQAVAEYRQRIAPGGTLIAGKFSAKGSAEREASPVLTAMLPKTEKPAEQAISTILTSDATRPSTEKPAVLATIPVPRLLSRAQFDEGRQAPVDVALLTPAKAIGSTSDVFLSPHPASTGAQSGGRIALPSGESATAQGTASSEIDDGNGPGFVNSPALEEGSTEWAFNRQDQIEDTGRFLNTHKTVHVLAKNFTRPVAAKLSLSAEGETRSPASIRLLN</sequence>
<protein>
    <recommendedName>
        <fullName evidence="11">Murein endopeptidase K</fullName>
    </recommendedName>
</protein>
<evidence type="ECO:0000256" key="7">
    <source>
        <dbReference type="ARBA" id="ARBA00022833"/>
    </source>
</evidence>
<evidence type="ECO:0000313" key="14">
    <source>
        <dbReference type="EMBL" id="MBB4103076.1"/>
    </source>
</evidence>
<evidence type="ECO:0000256" key="3">
    <source>
        <dbReference type="ARBA" id="ARBA00022670"/>
    </source>
</evidence>
<evidence type="ECO:0000313" key="15">
    <source>
        <dbReference type="Proteomes" id="UP000584824"/>
    </source>
</evidence>
<feature type="signal peptide" evidence="13">
    <location>
        <begin position="1"/>
        <end position="37"/>
    </location>
</feature>
<dbReference type="InterPro" id="IPR010275">
    <property type="entry name" value="MepK"/>
</dbReference>
<evidence type="ECO:0000256" key="1">
    <source>
        <dbReference type="ARBA" id="ARBA00001947"/>
    </source>
</evidence>
<comment type="pathway">
    <text evidence="2">Cell wall biogenesis; cell wall polysaccharide biosynthesis.</text>
</comment>
<comment type="cofactor">
    <cofactor evidence="1">
        <name>Zn(2+)</name>
        <dbReference type="ChEBI" id="CHEBI:29105"/>
    </cofactor>
</comment>
<dbReference type="EMBL" id="JACIDU010000005">
    <property type="protein sequence ID" value="MBB4103076.1"/>
    <property type="molecule type" value="Genomic_DNA"/>
</dbReference>
<gene>
    <name evidence="14" type="ORF">GGQ66_001631</name>
</gene>
<keyword evidence="6" id="KW-0378">Hydrolase</keyword>
<evidence type="ECO:0000256" key="12">
    <source>
        <dbReference type="SAM" id="MobiDB-lite"/>
    </source>
</evidence>
<dbReference type="GO" id="GO:0006508">
    <property type="term" value="P:proteolysis"/>
    <property type="evidence" value="ECO:0007669"/>
    <property type="project" value="UniProtKB-KW"/>
</dbReference>
<feature type="region of interest" description="Disordered" evidence="12">
    <location>
        <begin position="326"/>
        <end position="376"/>
    </location>
</feature>
<keyword evidence="7" id="KW-0862">Zinc</keyword>
<reference evidence="14 15" key="1">
    <citation type="submission" date="2020-08" db="EMBL/GenBank/DDBJ databases">
        <title>Genomic Encyclopedia of Type Strains, Phase IV (KMG-IV): sequencing the most valuable type-strain genomes for metagenomic binning, comparative biology and taxonomic classification.</title>
        <authorList>
            <person name="Goeker M."/>
        </authorList>
    </citation>
    <scope>NUCLEOTIDE SEQUENCE [LARGE SCALE GENOMIC DNA]</scope>
    <source>
        <strain evidence="14 15">DSM 26385</strain>
    </source>
</reference>
<comment type="caution">
    <text evidence="14">The sequence shown here is derived from an EMBL/GenBank/DDBJ whole genome shotgun (WGS) entry which is preliminary data.</text>
</comment>
<dbReference type="CDD" id="cd14844">
    <property type="entry name" value="Zn-DD-carboxypeptidase_like"/>
    <property type="match status" value="1"/>
</dbReference>
<evidence type="ECO:0000256" key="5">
    <source>
        <dbReference type="ARBA" id="ARBA00022729"/>
    </source>
</evidence>
<keyword evidence="8" id="KW-0482">Metalloprotease</keyword>
<dbReference type="PANTHER" id="PTHR37425:SF1">
    <property type="entry name" value="OUTER MEMBRANE PROTEIN"/>
    <property type="match status" value="1"/>
</dbReference>
<dbReference type="Pfam" id="PF05951">
    <property type="entry name" value="Peptidase_M15_2"/>
    <property type="match status" value="1"/>
</dbReference>
<evidence type="ECO:0000256" key="4">
    <source>
        <dbReference type="ARBA" id="ARBA00022723"/>
    </source>
</evidence>
<keyword evidence="5 13" id="KW-0732">Signal</keyword>
<evidence type="ECO:0000256" key="10">
    <source>
        <dbReference type="ARBA" id="ARBA00093448"/>
    </source>
</evidence>
<keyword evidence="15" id="KW-1185">Reference proteome</keyword>